<proteinExistence type="inferred from homology"/>
<organism evidence="5 6">
    <name type="scientific">Fodinibius salsisoli</name>
    <dbReference type="NCBI Taxonomy" id="2820877"/>
    <lineage>
        <taxon>Bacteria</taxon>
        <taxon>Pseudomonadati</taxon>
        <taxon>Balneolota</taxon>
        <taxon>Balneolia</taxon>
        <taxon>Balneolales</taxon>
        <taxon>Balneolaceae</taxon>
        <taxon>Fodinibius</taxon>
    </lineage>
</organism>
<dbReference type="EMBL" id="JAGGJA010000004">
    <property type="protein sequence ID" value="MCW9706582.1"/>
    <property type="molecule type" value="Genomic_DNA"/>
</dbReference>
<dbReference type="InterPro" id="IPR051801">
    <property type="entry name" value="GH28_Enzymes"/>
</dbReference>
<dbReference type="PANTHER" id="PTHR31339:SF9">
    <property type="entry name" value="PLASMIN AND FIBRONECTIN-BINDING PROTEIN A"/>
    <property type="match status" value="1"/>
</dbReference>
<keyword evidence="6" id="KW-1185">Reference proteome</keyword>
<dbReference type="Proteomes" id="UP001207918">
    <property type="component" value="Unassembled WGS sequence"/>
</dbReference>
<dbReference type="InterPro" id="IPR012334">
    <property type="entry name" value="Pectin_lyas_fold"/>
</dbReference>
<sequence>MKRKYQFLAQVITIFLVGALLQNCVNKKEEDAHDPWNQLEEIKAQIQPPTFPDRSFNITDFGAEAGGEIKNTDAFARAIQEAHDSGGGKVVVPKGTFLTGAIHLKSNVNLHLEEGATILFSRDPQDYLPVVFSRWEGMELMNYSPFIYAYDQENIAVTGKGTLDGNATTEYWWPWKGNKEDGWEEGMTNQDADRDSLHHLNAEKVPPRERVFGEGHYLRPNFVQFYKSKNILVSDVKLVRSPMWNIHPVLSENVTIRNVHIETLGPNNDGVNPESSKNVLITDSYFDTGDDCIAIKSGRNQDGRRIGVPSENIIIENSVMKDGHGGIVMGSEISGGVRNVFARNLQMDSPNLDRVLRIKTSSKRGGTTENIYLKDIKVGQYKEAAIRANMFYEPPGEFMPTIRNIVVENLQVENGGEYGVLIEAYEESPVENLKVINSTIKGVEKTLEVNNAKGLEFRNVTINDQKFDKIFGSESFTEKTNQEE</sequence>
<dbReference type="InterPro" id="IPR011050">
    <property type="entry name" value="Pectin_lyase_fold/virulence"/>
</dbReference>
<gene>
    <name evidence="5" type="ORF">J6I44_06930</name>
</gene>
<keyword evidence="2 4" id="KW-0378">Hydrolase</keyword>
<comment type="caution">
    <text evidence="5">The sequence shown here is derived from an EMBL/GenBank/DDBJ whole genome shotgun (WGS) entry which is preliminary data.</text>
</comment>
<protein>
    <submittedName>
        <fullName evidence="5">Glycoside hydrolase family 28 protein</fullName>
    </submittedName>
</protein>
<evidence type="ECO:0000313" key="5">
    <source>
        <dbReference type="EMBL" id="MCW9706582.1"/>
    </source>
</evidence>
<dbReference type="PROSITE" id="PS00502">
    <property type="entry name" value="POLYGALACTURONASE"/>
    <property type="match status" value="1"/>
</dbReference>
<evidence type="ECO:0000313" key="6">
    <source>
        <dbReference type="Proteomes" id="UP001207918"/>
    </source>
</evidence>
<dbReference type="SMART" id="SM00710">
    <property type="entry name" value="PbH1"/>
    <property type="match status" value="5"/>
</dbReference>
<reference evidence="5 6" key="1">
    <citation type="submission" date="2021-03" db="EMBL/GenBank/DDBJ databases">
        <title>Aliifodinibius sp. nov., a new bacterium isolated from saline soil.</title>
        <authorList>
            <person name="Galisteo C."/>
            <person name="De La Haba R."/>
            <person name="Sanchez-Porro C."/>
            <person name="Ventosa A."/>
        </authorList>
    </citation>
    <scope>NUCLEOTIDE SEQUENCE [LARGE SCALE GENOMIC DNA]</scope>
    <source>
        <strain evidence="5 6">1BSP15-2V2</strain>
    </source>
</reference>
<evidence type="ECO:0000256" key="2">
    <source>
        <dbReference type="ARBA" id="ARBA00022801"/>
    </source>
</evidence>
<dbReference type="Pfam" id="PF00295">
    <property type="entry name" value="Glyco_hydro_28"/>
    <property type="match status" value="1"/>
</dbReference>
<dbReference type="InterPro" id="IPR006626">
    <property type="entry name" value="PbH1"/>
</dbReference>
<dbReference type="PANTHER" id="PTHR31339">
    <property type="entry name" value="PECTIN LYASE-RELATED"/>
    <property type="match status" value="1"/>
</dbReference>
<evidence type="ECO:0000256" key="3">
    <source>
        <dbReference type="ARBA" id="ARBA00023295"/>
    </source>
</evidence>
<dbReference type="GO" id="GO:0016787">
    <property type="term" value="F:hydrolase activity"/>
    <property type="evidence" value="ECO:0007669"/>
    <property type="project" value="UniProtKB-KW"/>
</dbReference>
<accession>A0ABT3PKX7</accession>
<evidence type="ECO:0000256" key="4">
    <source>
        <dbReference type="RuleBase" id="RU361169"/>
    </source>
</evidence>
<dbReference type="InterPro" id="IPR000743">
    <property type="entry name" value="Glyco_hydro_28"/>
</dbReference>
<dbReference type="Gene3D" id="2.160.20.10">
    <property type="entry name" value="Single-stranded right-handed beta-helix, Pectin lyase-like"/>
    <property type="match status" value="1"/>
</dbReference>
<comment type="similarity">
    <text evidence="1 4">Belongs to the glycosyl hydrolase 28 family.</text>
</comment>
<dbReference type="SUPFAM" id="SSF51126">
    <property type="entry name" value="Pectin lyase-like"/>
    <property type="match status" value="1"/>
</dbReference>
<keyword evidence="3 4" id="KW-0326">Glycosidase</keyword>
<evidence type="ECO:0000256" key="1">
    <source>
        <dbReference type="ARBA" id="ARBA00008834"/>
    </source>
</evidence>
<name>A0ABT3PKX7_9BACT</name>
<dbReference type="RefSeq" id="WP_265765305.1">
    <property type="nucleotide sequence ID" value="NZ_JAGGJA010000004.1"/>
</dbReference>